<dbReference type="PROSITE" id="PS50021">
    <property type="entry name" value="CH"/>
    <property type="match status" value="1"/>
</dbReference>
<feature type="domain" description="Calponin-homology (CH)" evidence="3">
    <location>
        <begin position="50"/>
        <end position="154"/>
    </location>
</feature>
<protein>
    <submittedName>
        <fullName evidence="4">Filamin-C</fullName>
    </submittedName>
</protein>
<dbReference type="Proteomes" id="UP000324222">
    <property type="component" value="Unassembled WGS sequence"/>
</dbReference>
<organism evidence="4 5">
    <name type="scientific">Portunus trituberculatus</name>
    <name type="common">Swimming crab</name>
    <name type="synonym">Neptunus trituberculatus</name>
    <dbReference type="NCBI Taxonomy" id="210409"/>
    <lineage>
        <taxon>Eukaryota</taxon>
        <taxon>Metazoa</taxon>
        <taxon>Ecdysozoa</taxon>
        <taxon>Arthropoda</taxon>
        <taxon>Crustacea</taxon>
        <taxon>Multicrustacea</taxon>
        <taxon>Malacostraca</taxon>
        <taxon>Eumalacostraca</taxon>
        <taxon>Eucarida</taxon>
        <taxon>Decapoda</taxon>
        <taxon>Pleocyemata</taxon>
        <taxon>Brachyura</taxon>
        <taxon>Eubrachyura</taxon>
        <taxon>Portunoidea</taxon>
        <taxon>Portunidae</taxon>
        <taxon>Portuninae</taxon>
        <taxon>Portunus</taxon>
    </lineage>
</organism>
<keyword evidence="2" id="KW-0812">Transmembrane</keyword>
<dbReference type="Pfam" id="PF00307">
    <property type="entry name" value="CH"/>
    <property type="match status" value="1"/>
</dbReference>
<dbReference type="SUPFAM" id="SSF47576">
    <property type="entry name" value="Calponin-homology domain, CH-domain"/>
    <property type="match status" value="1"/>
</dbReference>
<dbReference type="InterPro" id="IPR001715">
    <property type="entry name" value="CH_dom"/>
</dbReference>
<evidence type="ECO:0000313" key="4">
    <source>
        <dbReference type="EMBL" id="MPC79018.1"/>
    </source>
</evidence>
<dbReference type="InterPro" id="IPR036872">
    <property type="entry name" value="CH_dom_sf"/>
</dbReference>
<evidence type="ECO:0000313" key="5">
    <source>
        <dbReference type="Proteomes" id="UP000324222"/>
    </source>
</evidence>
<feature type="compositionally biased region" description="Basic and acidic residues" evidence="1">
    <location>
        <begin position="127"/>
        <end position="139"/>
    </location>
</feature>
<gene>
    <name evidence="4" type="primary">Flnc</name>
    <name evidence="4" type="ORF">E2C01_073529</name>
</gene>
<dbReference type="AlphaFoldDB" id="A0A5B7IDR7"/>
<keyword evidence="5" id="KW-1185">Reference proteome</keyword>
<dbReference type="EMBL" id="VSRR010049994">
    <property type="protein sequence ID" value="MPC79018.1"/>
    <property type="molecule type" value="Genomic_DNA"/>
</dbReference>
<comment type="caution">
    <text evidence="4">The sequence shown here is derived from an EMBL/GenBank/DDBJ whole genome shotgun (WGS) entry which is preliminary data.</text>
</comment>
<evidence type="ECO:0000259" key="3">
    <source>
        <dbReference type="PROSITE" id="PS50021"/>
    </source>
</evidence>
<dbReference type="Gene3D" id="1.10.418.10">
    <property type="entry name" value="Calponin-like domain"/>
    <property type="match status" value="1"/>
</dbReference>
<accession>A0A5B7IDR7</accession>
<keyword evidence="2" id="KW-1133">Transmembrane helix</keyword>
<name>A0A5B7IDR7_PORTR</name>
<evidence type="ECO:0000256" key="1">
    <source>
        <dbReference type="SAM" id="MobiDB-lite"/>
    </source>
</evidence>
<sequence>MAKLCQSSYPASLGSKAWAWVCAAWAAVWTRLFSYLALAWLYVWTVLPVWKREKSLAEWVRRCVPSQPLEDLQQDLADGVVLCGLLEAVLPGACPRFDLLPKNNPETNLHIASRLAAAFLGVTEVTERGETERGGRKGGEEDEANWGKKKKHMT</sequence>
<proteinExistence type="predicted"/>
<keyword evidence="2" id="KW-0472">Membrane</keyword>
<evidence type="ECO:0000256" key="2">
    <source>
        <dbReference type="SAM" id="Phobius"/>
    </source>
</evidence>
<feature type="transmembrane region" description="Helical" evidence="2">
    <location>
        <begin position="17"/>
        <end position="44"/>
    </location>
</feature>
<feature type="region of interest" description="Disordered" evidence="1">
    <location>
        <begin position="127"/>
        <end position="154"/>
    </location>
</feature>
<reference evidence="4 5" key="1">
    <citation type="submission" date="2019-05" db="EMBL/GenBank/DDBJ databases">
        <title>Another draft genome of Portunus trituberculatus and its Hox gene families provides insights of decapod evolution.</title>
        <authorList>
            <person name="Jeong J.-H."/>
            <person name="Song I."/>
            <person name="Kim S."/>
            <person name="Choi T."/>
            <person name="Kim D."/>
            <person name="Ryu S."/>
            <person name="Kim W."/>
        </authorList>
    </citation>
    <scope>NUCLEOTIDE SEQUENCE [LARGE SCALE GENOMIC DNA]</scope>
    <source>
        <tissue evidence="4">Muscle</tissue>
    </source>
</reference>